<feature type="region of interest" description="Disordered" evidence="12">
    <location>
        <begin position="190"/>
        <end position="212"/>
    </location>
</feature>
<dbReference type="Gene3D" id="3.30.2410.10">
    <property type="entry name" value="Hect, E3 ligase catalytic domain"/>
    <property type="match status" value="1"/>
</dbReference>
<evidence type="ECO:0000256" key="5">
    <source>
        <dbReference type="ARBA" id="ARBA00022679"/>
    </source>
</evidence>
<dbReference type="InterPro" id="IPR035983">
    <property type="entry name" value="Hect_E3_ubiquitin_ligase"/>
</dbReference>
<proteinExistence type="predicted"/>
<dbReference type="Pfam" id="PF00632">
    <property type="entry name" value="HECT"/>
    <property type="match status" value="1"/>
</dbReference>
<accession>A0A8D2HGY7</accession>
<keyword evidence="4" id="KW-0597">Phosphoprotein</keyword>
<organism evidence="14 15">
    <name type="scientific">Urocitellus parryii</name>
    <name type="common">Arctic ground squirrel</name>
    <name type="synonym">Spermophilus parryii</name>
    <dbReference type="NCBI Taxonomy" id="9999"/>
    <lineage>
        <taxon>Eukaryota</taxon>
        <taxon>Metazoa</taxon>
        <taxon>Chordata</taxon>
        <taxon>Craniata</taxon>
        <taxon>Vertebrata</taxon>
        <taxon>Euteleostomi</taxon>
        <taxon>Mammalia</taxon>
        <taxon>Eutheria</taxon>
        <taxon>Euarchontoglires</taxon>
        <taxon>Glires</taxon>
        <taxon>Rodentia</taxon>
        <taxon>Sciuromorpha</taxon>
        <taxon>Sciuridae</taxon>
        <taxon>Xerinae</taxon>
        <taxon>Marmotini</taxon>
        <taxon>Urocitellus</taxon>
    </lineage>
</organism>
<evidence type="ECO:0000259" key="13">
    <source>
        <dbReference type="PROSITE" id="PS50237"/>
    </source>
</evidence>
<reference evidence="14" key="1">
    <citation type="submission" date="2025-08" db="UniProtKB">
        <authorList>
            <consortium name="Ensembl"/>
        </authorList>
    </citation>
    <scope>IDENTIFICATION</scope>
</reference>
<dbReference type="Ensembl" id="ENSUPAT00010016431.1">
    <property type="protein sequence ID" value="ENSUPAP00010014377.1"/>
    <property type="gene ID" value="ENSUPAG00010011490.1"/>
</dbReference>
<keyword evidence="15" id="KW-1185">Reference proteome</keyword>
<evidence type="ECO:0000256" key="12">
    <source>
        <dbReference type="SAM" id="MobiDB-lite"/>
    </source>
</evidence>
<comment type="function">
    <text evidence="7">E3 ubiquitin-protein ligase which accepts ubiquitin from an E2 ubiquitin-conjugating enzyme in the form of a thioester and then directly transfers the ubiquitin to targeted substrates.</text>
</comment>
<keyword evidence="6 11" id="KW-0833">Ubl conjugation pathway</keyword>
<dbReference type="PANTHER" id="PTHR45700:SF9">
    <property type="entry name" value="HECT-TYPE E3 UBIQUITIN TRANSFERASE"/>
    <property type="match status" value="1"/>
</dbReference>
<sequence length="901" mass="100595">MAAGRRPRRLLSGPSRWTRLAAASALDQRRANPGGAGKAGPRTGRSGALPNPLARRARGRRAGAGSGSGSRAEARTRAGAERQRWLEAAAQSPLAAGAAAAPAPAAVRPPPPPPPRALAIRPDMSEAERAPSPAAPPAVAAAASEEKKGKEPEREKLPPIVPAGAGATAGLDRGAKGQISTLGGFASSVSQKKEATENKSSPTHLVSPNIKNGNVRDLPPICLDVRQKQRIPIDTLPSEMKAPVLTEPILPTQPKTMKDFQEDVEKAKPSGDWKTVHDFYLTTFDSFPGLNAIFKKDAAASFNTIEDSGINAKFVNAVYDALLNTPQDIQKTVLKGIINSLLREWKGPRTKDDLRAYFILLQNPQFNNTSTYVIYAHLLRQTATLVEADHHFLVHWFKKLSQKRFKQLVERLLQFISLRLFPAKPEEFPPIAKCSWWIPSASKVLALLNTANNLVDPPLIPYTDFYNSTLDHIDLMEEYHTWQSFGNSHRFSFCQYPFVISIAAKKIIIQRDSEQQMISIARQSLVDKVSRRQRPDMNMLFLNMKVRRTHLVSDSLDELTRKRADLKKKLKVTFVGEAGLDMGGLTKEWFLLLIRQIFHPDYGMFTYHKDSHCHWFSSFKCDNYSEFRLVGILMGLAVYNSITLDIRFPPCCYKKLLSPPIVPSDQNTPVGICSVAIDDLCQIMPELAHGLTELLSYEGNVEEDFYSTFQVFQEEFGIIKSYNLKPGGDKIPVTNQNRKEYVQLYTDFLINKSIYKQFAAFYYGFHSVCASNALMLLRPEEVEILVCGSPELDMHALQRSTQYDGYAKTDLTIRYFWDVVLGFPLDLQKKLLHFTTGSDRVPVGGMADLNFKISKNETSTNWLPVAHTCFNQLCLPPYKSKKDLKQKLIIGISNSEGFGLE</sequence>
<dbReference type="Gene3D" id="3.30.2160.10">
    <property type="entry name" value="Hect, E3 ligase catalytic domain"/>
    <property type="match status" value="1"/>
</dbReference>
<dbReference type="GO" id="GO:0000209">
    <property type="term" value="P:protein polyubiquitination"/>
    <property type="evidence" value="ECO:0007669"/>
    <property type="project" value="InterPro"/>
</dbReference>
<dbReference type="SMART" id="SM00119">
    <property type="entry name" value="HECTc"/>
    <property type="match status" value="1"/>
</dbReference>
<dbReference type="FunFam" id="3.30.2410.10:FF:000009">
    <property type="entry name" value="Probable E3 ubiquitin-protein ligase HECTD2"/>
    <property type="match status" value="1"/>
</dbReference>
<feature type="compositionally biased region" description="Basic and acidic residues" evidence="12">
    <location>
        <begin position="72"/>
        <end position="85"/>
    </location>
</feature>
<dbReference type="FunFam" id="3.30.2160.10:FF:000004">
    <property type="entry name" value="probable E3 ubiquitin-protein ligase HERC4 isoform X1"/>
    <property type="match status" value="1"/>
</dbReference>
<dbReference type="Gene3D" id="3.90.1750.10">
    <property type="entry name" value="Hect, E3 ligase catalytic domains"/>
    <property type="match status" value="1"/>
</dbReference>
<dbReference type="CDD" id="cd00078">
    <property type="entry name" value="HECTc"/>
    <property type="match status" value="1"/>
</dbReference>
<dbReference type="Proteomes" id="UP000694417">
    <property type="component" value="Unplaced"/>
</dbReference>
<evidence type="ECO:0000256" key="7">
    <source>
        <dbReference type="ARBA" id="ARBA00056288"/>
    </source>
</evidence>
<dbReference type="PROSITE" id="PS50237">
    <property type="entry name" value="HECT"/>
    <property type="match status" value="1"/>
</dbReference>
<evidence type="ECO:0000256" key="8">
    <source>
        <dbReference type="ARBA" id="ARBA00073484"/>
    </source>
</evidence>
<comment type="catalytic activity">
    <reaction evidence="1">
        <text>S-ubiquitinyl-[E2 ubiquitin-conjugating enzyme]-L-cysteine + [acceptor protein]-L-lysine = [E2 ubiquitin-conjugating enzyme]-L-cysteine + N(6)-ubiquitinyl-[acceptor protein]-L-lysine.</text>
        <dbReference type="EC" id="2.3.2.26"/>
    </reaction>
</comment>
<evidence type="ECO:0000256" key="3">
    <source>
        <dbReference type="ARBA" id="ARBA00012485"/>
    </source>
</evidence>
<gene>
    <name evidence="14" type="primary">HECTD2</name>
</gene>
<evidence type="ECO:0000256" key="4">
    <source>
        <dbReference type="ARBA" id="ARBA00022553"/>
    </source>
</evidence>
<dbReference type="FunFam" id="3.90.1750.10:FF:000023">
    <property type="entry name" value="probable E3 ubiquitin-protein ligase HECTD2 isoform X2"/>
    <property type="match status" value="1"/>
</dbReference>
<dbReference type="SUPFAM" id="SSF56204">
    <property type="entry name" value="Hect, E3 ligase catalytic domain"/>
    <property type="match status" value="1"/>
</dbReference>
<dbReference type="InterPro" id="IPR044611">
    <property type="entry name" value="E3A/B/C-like"/>
</dbReference>
<evidence type="ECO:0000256" key="11">
    <source>
        <dbReference type="PROSITE-ProRule" id="PRU00104"/>
    </source>
</evidence>
<evidence type="ECO:0000256" key="2">
    <source>
        <dbReference type="ARBA" id="ARBA00004906"/>
    </source>
</evidence>
<dbReference type="EC" id="2.3.2.26" evidence="3"/>
<feature type="compositionally biased region" description="Low complexity" evidence="12">
    <location>
        <begin position="88"/>
        <end position="106"/>
    </location>
</feature>
<reference evidence="14" key="2">
    <citation type="submission" date="2025-09" db="UniProtKB">
        <authorList>
            <consortium name="Ensembl"/>
        </authorList>
    </citation>
    <scope>IDENTIFICATION</scope>
</reference>
<feature type="compositionally biased region" description="Polar residues" evidence="12">
    <location>
        <begin position="198"/>
        <end position="212"/>
    </location>
</feature>
<evidence type="ECO:0000256" key="10">
    <source>
        <dbReference type="ARBA" id="ARBA00083730"/>
    </source>
</evidence>
<keyword evidence="5" id="KW-0808">Transferase</keyword>
<feature type="compositionally biased region" description="Basic and acidic residues" evidence="12">
    <location>
        <begin position="144"/>
        <end position="157"/>
    </location>
</feature>
<protein>
    <recommendedName>
        <fullName evidence="8">Probable E3 ubiquitin-protein ligase HECTD2</fullName>
        <ecNumber evidence="3">2.3.2.26</ecNumber>
    </recommendedName>
    <alternativeName>
        <fullName evidence="9">HECT domain-containing protein 2</fullName>
    </alternativeName>
    <alternativeName>
        <fullName evidence="10">HECT-type E3 ubiquitin transferase HECTD2</fullName>
    </alternativeName>
</protein>
<feature type="compositionally biased region" description="Pro residues" evidence="12">
    <location>
        <begin position="107"/>
        <end position="116"/>
    </location>
</feature>
<evidence type="ECO:0000256" key="1">
    <source>
        <dbReference type="ARBA" id="ARBA00000885"/>
    </source>
</evidence>
<dbReference type="AlphaFoldDB" id="A0A8D2HGY7"/>
<feature type="domain" description="HECT" evidence="13">
    <location>
        <begin position="562"/>
        <end position="901"/>
    </location>
</feature>
<dbReference type="GO" id="GO:0061630">
    <property type="term" value="F:ubiquitin protein ligase activity"/>
    <property type="evidence" value="ECO:0007669"/>
    <property type="project" value="UniProtKB-EC"/>
</dbReference>
<dbReference type="InterPro" id="IPR000569">
    <property type="entry name" value="HECT_dom"/>
</dbReference>
<name>A0A8D2HGY7_UROPR</name>
<dbReference type="PANTHER" id="PTHR45700">
    <property type="entry name" value="UBIQUITIN-PROTEIN LIGASE E3C"/>
    <property type="match status" value="1"/>
</dbReference>
<feature type="region of interest" description="Disordered" evidence="12">
    <location>
        <begin position="1"/>
        <end position="161"/>
    </location>
</feature>
<evidence type="ECO:0000256" key="6">
    <source>
        <dbReference type="ARBA" id="ARBA00022786"/>
    </source>
</evidence>
<comment type="pathway">
    <text evidence="2">Protein modification; protein ubiquitination.</text>
</comment>
<dbReference type="GeneTree" id="ENSGT00940000157750"/>
<evidence type="ECO:0000313" key="15">
    <source>
        <dbReference type="Proteomes" id="UP000694417"/>
    </source>
</evidence>
<feature type="active site" description="Glycyl thioester intermediate" evidence="11">
    <location>
        <position position="869"/>
    </location>
</feature>
<evidence type="ECO:0000313" key="14">
    <source>
        <dbReference type="Ensembl" id="ENSUPAP00010014377.1"/>
    </source>
</evidence>
<evidence type="ECO:0000256" key="9">
    <source>
        <dbReference type="ARBA" id="ARBA00077386"/>
    </source>
</evidence>